<name>A0ABS0R4M5_9ACTN</name>
<sequence>MAPGPVFTHVPIGPDCGVTTYNKSYVNRTGLHIVDEPRLRRRLSLTAPSEMRRVQECVRVILGLA</sequence>
<evidence type="ECO:0000313" key="2">
    <source>
        <dbReference type="Proteomes" id="UP000638849"/>
    </source>
</evidence>
<keyword evidence="2" id="KW-1185">Reference proteome</keyword>
<accession>A0ABS0R4M5</accession>
<dbReference type="Gene3D" id="2.30.30.110">
    <property type="match status" value="1"/>
</dbReference>
<evidence type="ECO:0000313" key="1">
    <source>
        <dbReference type="EMBL" id="MBI0312329.1"/>
    </source>
</evidence>
<proteinExistence type="predicted"/>
<dbReference type="EMBL" id="JAEEAQ010000025">
    <property type="protein sequence ID" value="MBI0312329.1"/>
    <property type="molecule type" value="Genomic_DNA"/>
</dbReference>
<protein>
    <submittedName>
        <fullName evidence="1">Uncharacterized protein</fullName>
    </submittedName>
</protein>
<comment type="caution">
    <text evidence="1">The sequence shown here is derived from an EMBL/GenBank/DDBJ whole genome shotgun (WGS) entry which is preliminary data.</text>
</comment>
<organism evidence="1 2">
    <name type="scientific">Streptomyces javensis</name>
    <dbReference type="NCBI Taxonomy" id="114698"/>
    <lineage>
        <taxon>Bacteria</taxon>
        <taxon>Bacillati</taxon>
        <taxon>Actinomycetota</taxon>
        <taxon>Actinomycetes</taxon>
        <taxon>Kitasatosporales</taxon>
        <taxon>Streptomycetaceae</taxon>
        <taxon>Streptomyces</taxon>
        <taxon>Streptomyces violaceusniger group</taxon>
    </lineage>
</organism>
<gene>
    <name evidence="1" type="ORF">JBF12_04745</name>
</gene>
<dbReference type="InterPro" id="IPR011067">
    <property type="entry name" value="Plasmid_toxin/cell-grow_inhib"/>
</dbReference>
<dbReference type="Proteomes" id="UP000638849">
    <property type="component" value="Unassembled WGS sequence"/>
</dbReference>
<dbReference type="RefSeq" id="WP_198275571.1">
    <property type="nucleotide sequence ID" value="NZ_BAAAIF010000004.1"/>
</dbReference>
<reference evidence="1 2" key="1">
    <citation type="submission" date="2020-12" db="EMBL/GenBank/DDBJ databases">
        <authorList>
            <person name="Kusuma A.B."/>
            <person name="Nouioui I."/>
            <person name="Goodfellow M."/>
        </authorList>
    </citation>
    <scope>NUCLEOTIDE SEQUENCE [LARGE SCALE GENOMIC DNA]</scope>
    <source>
        <strain evidence="1 2">DSM 41764</strain>
    </source>
</reference>